<dbReference type="EMBL" id="VZPB01000021">
    <property type="protein sequence ID" value="KAB0582477.1"/>
    <property type="molecule type" value="Genomic_DNA"/>
</dbReference>
<dbReference type="AlphaFoldDB" id="A0A643FBL4"/>
<dbReference type="InterPro" id="IPR038578">
    <property type="entry name" value="GT29-like_sf"/>
</dbReference>
<gene>
    <name evidence="1" type="ORF">F7Q92_10490</name>
</gene>
<dbReference type="Gene3D" id="3.90.1480.20">
    <property type="entry name" value="Glycosyl transferase family 29"/>
    <property type="match status" value="1"/>
</dbReference>
<accession>A0A643FBL4</accession>
<dbReference type="Proteomes" id="UP000430120">
    <property type="component" value="Unassembled WGS sequence"/>
</dbReference>
<proteinExistence type="predicted"/>
<evidence type="ECO:0000313" key="2">
    <source>
        <dbReference type="Proteomes" id="UP000430120"/>
    </source>
</evidence>
<comment type="caution">
    <text evidence="1">The sequence shown here is derived from an EMBL/GenBank/DDBJ whole genome shotgun (WGS) entry which is preliminary data.</text>
</comment>
<reference evidence="1 2" key="1">
    <citation type="submission" date="2019-09" db="EMBL/GenBank/DDBJ databases">
        <title>Draft genome sequences of 48 bacterial type strains from the CCUG.</title>
        <authorList>
            <person name="Tunovic T."/>
            <person name="Pineiro-Iglesias B."/>
            <person name="Unosson C."/>
            <person name="Inganas E."/>
            <person name="Ohlen M."/>
            <person name="Cardew S."/>
            <person name="Jensie-Markopoulos S."/>
            <person name="Salva-Serra F."/>
            <person name="Jaen-Luchoro D."/>
            <person name="Karlsson R."/>
            <person name="Svensson-Stadler L."/>
            <person name="Chun J."/>
            <person name="Moore E."/>
        </authorList>
    </citation>
    <scope>NUCLEOTIDE SEQUENCE [LARGE SCALE GENOMIC DNA]</scope>
    <source>
        <strain evidence="1 2">CCUG 30977</strain>
    </source>
</reference>
<protein>
    <submittedName>
        <fullName evidence="1">Uncharacterized protein</fullName>
    </submittedName>
</protein>
<organism evidence="1 2">
    <name type="scientific">Ideonella dechloratans</name>
    <dbReference type="NCBI Taxonomy" id="36863"/>
    <lineage>
        <taxon>Bacteria</taxon>
        <taxon>Pseudomonadati</taxon>
        <taxon>Pseudomonadota</taxon>
        <taxon>Betaproteobacteria</taxon>
        <taxon>Burkholderiales</taxon>
        <taxon>Sphaerotilaceae</taxon>
        <taxon>Ideonella</taxon>
    </lineage>
</organism>
<sequence>MGWRALALTLWADWWRRRGHYGHGLRRLRWLAWRDQPDTLRLQRLAQCWRDHGRPLPGRWCRALDAACAVAGGFPRERCNARRLALLRDSLTGPRVVAMQEAREAFVAWLQARAAGGVCVVGNAGSVLERPRGAEIDAHAVVLRFNRWQPPGQDLTPALGHRLDVWVAAPDCRALPLQTPAWAVITGADPLVAMEGWPQVQALRARGVPVLTVPLGVWRALVDRLGAPPSAGALVLAWLTTMGLGQGLHMTGIAETVAGDSHVLGGWHRRGRRHAWDRERALVAQWRAAGLLSFLPPRSPASPAPESHA</sequence>
<name>A0A643FBL4_IDEDE</name>
<keyword evidence="2" id="KW-1185">Reference proteome</keyword>
<dbReference type="OrthoDB" id="5614897at2"/>
<evidence type="ECO:0000313" key="1">
    <source>
        <dbReference type="EMBL" id="KAB0582477.1"/>
    </source>
</evidence>
<dbReference type="RefSeq" id="WP_151124097.1">
    <property type="nucleotide sequence ID" value="NZ_CP088081.1"/>
</dbReference>